<gene>
    <name evidence="1" type="ORF">C7379_102124</name>
</gene>
<keyword evidence="2" id="KW-1185">Reference proteome</keyword>
<dbReference type="EMBL" id="QENY01000002">
    <property type="protein sequence ID" value="PVX58605.1"/>
    <property type="molecule type" value="Genomic_DNA"/>
</dbReference>
<sequence length="107" mass="12505">MWKKHDKTPLRNHLYANGRGVAYKYAKHVSFLSCAVNQRDGNENMKSAQKSFPSNLSLGLNRVAIKAWTHREKDRNGSRLVPKRKTNEYQWQNICETKMLPKSFLNK</sequence>
<protein>
    <submittedName>
        <fullName evidence="1">Uncharacterized protein</fullName>
    </submittedName>
</protein>
<evidence type="ECO:0000313" key="1">
    <source>
        <dbReference type="EMBL" id="PVX58605.1"/>
    </source>
</evidence>
<dbReference type="AlphaFoldDB" id="A0A2U0UM06"/>
<accession>A0A2U0UM06</accession>
<proteinExistence type="predicted"/>
<organism evidence="1 2">
    <name type="scientific">Hallella colorans</name>
    <dbReference type="NCBI Taxonomy" id="1703337"/>
    <lineage>
        <taxon>Bacteria</taxon>
        <taxon>Pseudomonadati</taxon>
        <taxon>Bacteroidota</taxon>
        <taxon>Bacteroidia</taxon>
        <taxon>Bacteroidales</taxon>
        <taxon>Prevotellaceae</taxon>
        <taxon>Hallella</taxon>
    </lineage>
</organism>
<name>A0A2U0UM06_9BACT</name>
<evidence type="ECO:0000313" key="2">
    <source>
        <dbReference type="Proteomes" id="UP000245870"/>
    </source>
</evidence>
<comment type="caution">
    <text evidence="1">The sequence shown here is derived from an EMBL/GenBank/DDBJ whole genome shotgun (WGS) entry which is preliminary data.</text>
</comment>
<reference evidence="1 2" key="1">
    <citation type="submission" date="2018-05" db="EMBL/GenBank/DDBJ databases">
        <title>Genomic Encyclopedia of Type Strains, Phase IV (KMG-IV): sequencing the most valuable type-strain genomes for metagenomic binning, comparative biology and taxonomic classification.</title>
        <authorList>
            <person name="Goeker M."/>
        </authorList>
    </citation>
    <scope>NUCLEOTIDE SEQUENCE [LARGE SCALE GENOMIC DNA]</scope>
    <source>
        <strain evidence="1 2">DSM 100333</strain>
    </source>
</reference>
<dbReference type="Proteomes" id="UP000245870">
    <property type="component" value="Unassembled WGS sequence"/>
</dbReference>